<dbReference type="SUPFAM" id="SSF52540">
    <property type="entry name" value="P-loop containing nucleoside triphosphate hydrolases"/>
    <property type="match status" value="1"/>
</dbReference>
<dbReference type="PANTHER" id="PTHR47961">
    <property type="entry name" value="DNA POLYMERASE THETA, PUTATIVE (AFU_ORTHOLOGUE AFUA_1G05260)-RELATED"/>
    <property type="match status" value="1"/>
</dbReference>
<dbReference type="InterPro" id="IPR001650">
    <property type="entry name" value="Helicase_C-like"/>
</dbReference>
<feature type="domain" description="Helicase ATP-binding" evidence="5">
    <location>
        <begin position="252"/>
        <end position="432"/>
    </location>
</feature>
<dbReference type="InterPro" id="IPR011545">
    <property type="entry name" value="DEAD/DEAH_box_helicase_dom"/>
</dbReference>
<dbReference type="RefSeq" id="WP_175167417.1">
    <property type="nucleotide sequence ID" value="NZ_CADIKW010000004.1"/>
</dbReference>
<dbReference type="GO" id="GO:0005524">
    <property type="term" value="F:ATP binding"/>
    <property type="evidence" value="ECO:0007669"/>
    <property type="project" value="UniProtKB-KW"/>
</dbReference>
<evidence type="ECO:0000256" key="3">
    <source>
        <dbReference type="ARBA" id="ARBA00022806"/>
    </source>
</evidence>
<dbReference type="SMART" id="SM00487">
    <property type="entry name" value="DEXDc"/>
    <property type="match status" value="1"/>
</dbReference>
<protein>
    <recommendedName>
        <fullName evidence="9">DEAD/DEAH box helicase</fullName>
    </recommendedName>
</protein>
<evidence type="ECO:0000256" key="4">
    <source>
        <dbReference type="ARBA" id="ARBA00022840"/>
    </source>
</evidence>
<organism evidence="7 8">
    <name type="scientific">Achromobacter dolens</name>
    <dbReference type="NCBI Taxonomy" id="1287738"/>
    <lineage>
        <taxon>Bacteria</taxon>
        <taxon>Pseudomonadati</taxon>
        <taxon>Pseudomonadota</taxon>
        <taxon>Betaproteobacteria</taxon>
        <taxon>Burkholderiales</taxon>
        <taxon>Alcaligenaceae</taxon>
        <taxon>Achromobacter</taxon>
    </lineage>
</organism>
<gene>
    <name evidence="7" type="ORF">LMG26841_02569</name>
</gene>
<keyword evidence="4" id="KW-0067">ATP-binding</keyword>
<dbReference type="SMART" id="SM00490">
    <property type="entry name" value="HELICc"/>
    <property type="match status" value="1"/>
</dbReference>
<reference evidence="7 8" key="1">
    <citation type="submission" date="2020-04" db="EMBL/GenBank/DDBJ databases">
        <authorList>
            <person name="De Canck E."/>
        </authorList>
    </citation>
    <scope>NUCLEOTIDE SEQUENCE [LARGE SCALE GENOMIC DNA]</scope>
    <source>
        <strain evidence="7 8">LMG 26841</strain>
    </source>
</reference>
<name>A0A6S7DUA6_9BURK</name>
<evidence type="ECO:0008006" key="9">
    <source>
        <dbReference type="Google" id="ProtNLM"/>
    </source>
</evidence>
<dbReference type="GeneID" id="94356118"/>
<keyword evidence="1" id="KW-0547">Nucleotide-binding</keyword>
<evidence type="ECO:0000259" key="5">
    <source>
        <dbReference type="PROSITE" id="PS51192"/>
    </source>
</evidence>
<dbReference type="InterPro" id="IPR050474">
    <property type="entry name" value="Hel308_SKI2-like"/>
</dbReference>
<keyword evidence="8" id="KW-1185">Reference proteome</keyword>
<keyword evidence="3" id="KW-0347">Helicase</keyword>
<dbReference type="PROSITE" id="PS51194">
    <property type="entry name" value="HELICASE_CTER"/>
    <property type="match status" value="1"/>
</dbReference>
<proteinExistence type="predicted"/>
<dbReference type="Proteomes" id="UP000494272">
    <property type="component" value="Unassembled WGS sequence"/>
</dbReference>
<dbReference type="InterPro" id="IPR027417">
    <property type="entry name" value="P-loop_NTPase"/>
</dbReference>
<evidence type="ECO:0000256" key="1">
    <source>
        <dbReference type="ARBA" id="ARBA00022741"/>
    </source>
</evidence>
<dbReference type="PROSITE" id="PS51192">
    <property type="entry name" value="HELICASE_ATP_BIND_1"/>
    <property type="match status" value="1"/>
</dbReference>
<evidence type="ECO:0000313" key="8">
    <source>
        <dbReference type="Proteomes" id="UP000494272"/>
    </source>
</evidence>
<dbReference type="GO" id="GO:0004386">
    <property type="term" value="F:helicase activity"/>
    <property type="evidence" value="ECO:0007669"/>
    <property type="project" value="UniProtKB-KW"/>
</dbReference>
<dbReference type="Pfam" id="PF00270">
    <property type="entry name" value="DEAD"/>
    <property type="match status" value="1"/>
</dbReference>
<dbReference type="InterPro" id="IPR014001">
    <property type="entry name" value="Helicase_ATP-bd"/>
</dbReference>
<evidence type="ECO:0000256" key="2">
    <source>
        <dbReference type="ARBA" id="ARBA00022801"/>
    </source>
</evidence>
<dbReference type="Gene3D" id="3.40.50.300">
    <property type="entry name" value="P-loop containing nucleotide triphosphate hydrolases"/>
    <property type="match status" value="2"/>
</dbReference>
<evidence type="ECO:0000259" key="6">
    <source>
        <dbReference type="PROSITE" id="PS51194"/>
    </source>
</evidence>
<feature type="domain" description="Helicase C-terminal" evidence="6">
    <location>
        <begin position="501"/>
        <end position="701"/>
    </location>
</feature>
<evidence type="ECO:0000313" key="7">
    <source>
        <dbReference type="EMBL" id="CAB3863329.1"/>
    </source>
</evidence>
<accession>A0A6S7DUA6</accession>
<dbReference type="Pfam" id="PF00271">
    <property type="entry name" value="Helicase_C"/>
    <property type="match status" value="1"/>
</dbReference>
<dbReference type="PANTHER" id="PTHR47961:SF6">
    <property type="entry name" value="DNA-DIRECTED DNA POLYMERASE"/>
    <property type="match status" value="1"/>
</dbReference>
<dbReference type="EMBL" id="CADIKW010000004">
    <property type="protein sequence ID" value="CAB3863329.1"/>
    <property type="molecule type" value="Genomic_DNA"/>
</dbReference>
<sequence>MKPESNSRRYFGITRSKEKMYELGLPEESHIAVPEEVEPAALFPLSIGTLVDAAAALNDALDVPGALTEDLRGDIGFAASFFDAYLGSRFDAEVSREVTLLASASYFLGQRPGSSLVLARRLQAESANAIEHFTVWILQADWRHSPNLAAHWLDGLLNELAFRLMGHFNDGTSSELVVELLSELRRLTYASGTSREVVLAEVASAVVRLRLASSAWNLLPGFSGLHANTWSDSIRRTGFPKELWPSQKLLGQAGLFFGRSGVVQMPTSAGKTRSVEVILRSSFLAERTRVAVLVAPFRALCHEVATSLRRAFMGEDIKVNELSDALQMDFVDQLAELFGQATPTTRHLMVLTPEKLLYVLRQEPSLIAQIGVVIYDEGHQFDTGQRGITYELLLTEIKELLQASAQTVLISAVIKNAVAVGTWLIGAEPNVVDGTGLLSTARSIAFTTWSERLGQLLFFESDSYTRPDYFVPRSIEAQELQIRGRERKVRLFPQKGNDAWKDVSLYLGIRLAPNGAVAVFCGRKDTASGLAERAVEVYDRGFALPSPAAASDANEIQGLTHLATQHFGAQSIVTKAAALGVFVHHGTTPQGLRLAIEHAMQGELIKLVICTSTLAQGVNLPIRYLIVSGVNQGAERIKTRDFQNLIGRAGRAGMHTEGLILFADPKVIDNTRTERWRLQAAVGLLKPENSEETSSSLLELLAPIFSPDGRNALPVSTAEVLRAYFRRGDELQAWAAEMANNHLQLGFNHRYLAKEISSRQKLLSALESYLMANRGVESFDHMLLRVRELAASTLAYSLADEDTKASLVLLFESAATHIEQLVPDPARQAAYAKTLLSAADSTTIEAWVQERADTLQALVSTDEWLQAVWPLFNLVVDDKLLTSMEPPGISLQLARGWMSGNSYRQLIDMAKDANASKPWGEVGRRNLNEADVLQFLEGCLGFDCPLVVAAVGLFLFGAAGLNREEAGVLSEFQKSLAYGLPSRLAVSTYESGLADRHIAQGVAIGLGLAGYDGQNFRAALPEYREMVGGVLAAYPSYFGAVLESL</sequence>
<dbReference type="GO" id="GO:0016787">
    <property type="term" value="F:hydrolase activity"/>
    <property type="evidence" value="ECO:0007669"/>
    <property type="project" value="UniProtKB-KW"/>
</dbReference>
<dbReference type="GO" id="GO:0003676">
    <property type="term" value="F:nucleic acid binding"/>
    <property type="evidence" value="ECO:0007669"/>
    <property type="project" value="InterPro"/>
</dbReference>
<keyword evidence="2" id="KW-0378">Hydrolase</keyword>
<dbReference type="AlphaFoldDB" id="A0A6S7DUA6"/>